<keyword evidence="2 3" id="KW-0479">Metal-binding</keyword>
<feature type="active site" description="Proton donor" evidence="1">
    <location>
        <position position="85"/>
    </location>
</feature>
<name>A0AAV9PK34_9PEZI</name>
<dbReference type="Gene3D" id="3.20.20.70">
    <property type="entry name" value="Aldolase class I"/>
    <property type="match status" value="1"/>
</dbReference>
<dbReference type="GO" id="GO:0006096">
    <property type="term" value="P:glycolytic process"/>
    <property type="evidence" value="ECO:0007669"/>
    <property type="project" value="UniProtKB-KW"/>
</dbReference>
<dbReference type="InterPro" id="IPR013785">
    <property type="entry name" value="Aldolase_TIM"/>
</dbReference>
<feature type="binding site" evidence="2">
    <location>
        <position position="222"/>
    </location>
    <ligand>
        <name>Zn(2+)</name>
        <dbReference type="ChEBI" id="CHEBI:29105"/>
        <label>1</label>
        <note>catalytic</note>
    </ligand>
</feature>
<dbReference type="EMBL" id="JAVRRT010000002">
    <property type="protein sequence ID" value="KAK5174005.1"/>
    <property type="molecule type" value="Genomic_DNA"/>
</dbReference>
<gene>
    <name evidence="4" type="ORF">LTR77_001084</name>
</gene>
<evidence type="ECO:0000313" key="4">
    <source>
        <dbReference type="EMBL" id="KAK5174005.1"/>
    </source>
</evidence>
<comment type="cofactor">
    <cofactor evidence="2 3">
        <name>Zn(2+)</name>
        <dbReference type="ChEBI" id="CHEBI:29105"/>
    </cofactor>
    <text evidence="2 3">Binds 2 Zn(2+) ions per subunit. One is catalytic and the other provides a structural contribution.</text>
</comment>
<comment type="similarity">
    <text evidence="3">Belongs to the class II fructose-bisphosphate aldolase family.</text>
</comment>
<dbReference type="GeneID" id="89922432"/>
<keyword evidence="3" id="KW-0324">Glycolysis</keyword>
<feature type="binding site" evidence="2">
    <location>
        <position position="114"/>
    </location>
    <ligand>
        <name>Zn(2+)</name>
        <dbReference type="ChEBI" id="CHEBI:29105"/>
        <label>2</label>
    </ligand>
</feature>
<feature type="binding site" evidence="2">
    <location>
        <position position="86"/>
    </location>
    <ligand>
        <name>Zn(2+)</name>
        <dbReference type="ChEBI" id="CHEBI:29105"/>
        <label>1</label>
        <note>catalytic</note>
    </ligand>
</feature>
<keyword evidence="2 3" id="KW-0862">Zinc</keyword>
<comment type="function">
    <text evidence="3">Catalyzes the aldol condensation of dihydroxyacetone phosphate (DHAP or glycerone-phosphate) with glyceraldehyde 3-phosphate (G3P) to form fructose 1,6-bisphosphate (FBP) in gluconeogenesis and the reverse reaction in glycolysis.</text>
</comment>
<dbReference type="Pfam" id="PF01116">
    <property type="entry name" value="F_bP_aldolase"/>
    <property type="match status" value="1"/>
</dbReference>
<evidence type="ECO:0000256" key="3">
    <source>
        <dbReference type="RuleBase" id="RU366023"/>
    </source>
</evidence>
<dbReference type="PANTHER" id="PTHR30304">
    <property type="entry name" value="D-TAGATOSE-1,6-BISPHOSPHATE ALDOLASE"/>
    <property type="match status" value="1"/>
</dbReference>
<dbReference type="CDD" id="cd00947">
    <property type="entry name" value="TBP_aldolase_IIB"/>
    <property type="match status" value="1"/>
</dbReference>
<sequence>MALQKLSSNRAVKMLNAARAGQYGVLGVVTYNMETLIACIRAAEAKKSPIQILLFPWAYKYSPLFVDFVAHACRSASVPVTLHMDHAQDPEVIKKVAKIKAEDGTPAFDSIMVDMSHYEKEENLAKTRELVALCHDQGIATEAEPGRIEGGEDGVQDTAELEGMMTTAEEVDEFVDTGIDFLAPAFGNVHGEYGGVENIKLDYPRLESIQKKCDGKVQIVLHGTNGFPPDIMAKCIKLGVTRVNVNKLVMDPYFDYAKTNTGKKPLTSLMDEGTDLIQKACEEWMDHLGSSGKA</sequence>
<organism evidence="4 5">
    <name type="scientific">Saxophila tyrrhenica</name>
    <dbReference type="NCBI Taxonomy" id="1690608"/>
    <lineage>
        <taxon>Eukaryota</taxon>
        <taxon>Fungi</taxon>
        <taxon>Dikarya</taxon>
        <taxon>Ascomycota</taxon>
        <taxon>Pezizomycotina</taxon>
        <taxon>Dothideomycetes</taxon>
        <taxon>Dothideomycetidae</taxon>
        <taxon>Mycosphaerellales</taxon>
        <taxon>Extremaceae</taxon>
        <taxon>Saxophila</taxon>
    </lineage>
</organism>
<comment type="caution">
    <text evidence="4">The sequence shown here is derived from an EMBL/GenBank/DDBJ whole genome shotgun (WGS) entry which is preliminary data.</text>
</comment>
<comment type="pathway">
    <text evidence="3">Carbohydrate degradation; glycolysis; D-glyceraldehyde 3-phosphate and glycerone phosphate from D-glucose: step 4/4.</text>
</comment>
<dbReference type="InterPro" id="IPR000771">
    <property type="entry name" value="FBA_II"/>
</dbReference>
<comment type="catalytic activity">
    <reaction evidence="3">
        <text>beta-D-fructose 1,6-bisphosphate = D-glyceraldehyde 3-phosphate + dihydroxyacetone phosphate</text>
        <dbReference type="Rhea" id="RHEA:14729"/>
        <dbReference type="ChEBI" id="CHEBI:32966"/>
        <dbReference type="ChEBI" id="CHEBI:57642"/>
        <dbReference type="ChEBI" id="CHEBI:59776"/>
        <dbReference type="EC" id="4.1.2.13"/>
    </reaction>
</comment>
<evidence type="ECO:0000256" key="2">
    <source>
        <dbReference type="PIRSR" id="PIRSR001359-3"/>
    </source>
</evidence>
<feature type="binding site" evidence="2">
    <location>
        <position position="144"/>
    </location>
    <ligand>
        <name>Zn(2+)</name>
        <dbReference type="ChEBI" id="CHEBI:29105"/>
        <label>2</label>
    </ligand>
</feature>
<dbReference type="InterPro" id="IPR050246">
    <property type="entry name" value="Class_II_FBP_aldolase"/>
</dbReference>
<dbReference type="GO" id="GO:0008270">
    <property type="term" value="F:zinc ion binding"/>
    <property type="evidence" value="ECO:0007669"/>
    <property type="project" value="UniProtKB-UniRule"/>
</dbReference>
<dbReference type="EC" id="4.1.2.13" evidence="3"/>
<keyword evidence="5" id="KW-1185">Reference proteome</keyword>
<evidence type="ECO:0000256" key="1">
    <source>
        <dbReference type="PIRSR" id="PIRSR001359-1"/>
    </source>
</evidence>
<reference evidence="4 5" key="1">
    <citation type="submission" date="2023-08" db="EMBL/GenBank/DDBJ databases">
        <title>Black Yeasts Isolated from many extreme environments.</title>
        <authorList>
            <person name="Coleine C."/>
            <person name="Stajich J.E."/>
            <person name="Selbmann L."/>
        </authorList>
    </citation>
    <scope>NUCLEOTIDE SEQUENCE [LARGE SCALE GENOMIC DNA]</scope>
    <source>
        <strain evidence="4 5">CCFEE 5935</strain>
    </source>
</reference>
<dbReference type="SUPFAM" id="SSF51569">
    <property type="entry name" value="Aldolase"/>
    <property type="match status" value="1"/>
</dbReference>
<dbReference type="AlphaFoldDB" id="A0AAV9PK34"/>
<protein>
    <recommendedName>
        <fullName evidence="3">Fructose-bisphosphate aldolase</fullName>
        <shortName evidence="3">FBP aldolase</shortName>
        <ecNumber evidence="3">4.1.2.13</ecNumber>
    </recommendedName>
</protein>
<feature type="binding site" evidence="2">
    <location>
        <position position="190"/>
    </location>
    <ligand>
        <name>Zn(2+)</name>
        <dbReference type="ChEBI" id="CHEBI:29105"/>
        <label>1</label>
        <note>catalytic</note>
    </ligand>
</feature>
<accession>A0AAV9PK34</accession>
<evidence type="ECO:0000313" key="5">
    <source>
        <dbReference type="Proteomes" id="UP001337655"/>
    </source>
</evidence>
<proteinExistence type="inferred from homology"/>
<dbReference type="GO" id="GO:0004332">
    <property type="term" value="F:fructose-bisphosphate aldolase activity"/>
    <property type="evidence" value="ECO:0007669"/>
    <property type="project" value="UniProtKB-EC"/>
</dbReference>
<dbReference type="PIRSF" id="PIRSF001359">
    <property type="entry name" value="F_bP_aldolase_II"/>
    <property type="match status" value="1"/>
</dbReference>
<dbReference type="RefSeq" id="XP_064662674.1">
    <property type="nucleotide sequence ID" value="XM_064798347.1"/>
</dbReference>
<keyword evidence="3" id="KW-0456">Lyase</keyword>
<dbReference type="Proteomes" id="UP001337655">
    <property type="component" value="Unassembled WGS sequence"/>
</dbReference>
<dbReference type="PANTHER" id="PTHR30304:SF0">
    <property type="entry name" value="D-TAGATOSE-1,6-BISPHOSPHATE ALDOLASE SUBUNIT GATY-RELATED"/>
    <property type="match status" value="1"/>
</dbReference>